<evidence type="ECO:0000313" key="2">
    <source>
        <dbReference type="Proteomes" id="UP000248039"/>
    </source>
</evidence>
<evidence type="ECO:0008006" key="3">
    <source>
        <dbReference type="Google" id="ProtNLM"/>
    </source>
</evidence>
<gene>
    <name evidence="1" type="ORF">C7C46_28805</name>
</gene>
<organism evidence="1 2">
    <name type="scientific">Streptomyces tateyamensis</name>
    <dbReference type="NCBI Taxonomy" id="565073"/>
    <lineage>
        <taxon>Bacteria</taxon>
        <taxon>Bacillati</taxon>
        <taxon>Actinomycetota</taxon>
        <taxon>Actinomycetes</taxon>
        <taxon>Kitasatosporales</taxon>
        <taxon>Streptomycetaceae</taxon>
        <taxon>Streptomyces</taxon>
    </lineage>
</organism>
<keyword evidence="2" id="KW-1185">Reference proteome</keyword>
<reference evidence="1 2" key="1">
    <citation type="submission" date="2018-03" db="EMBL/GenBank/DDBJ databases">
        <title>Bioinformatic expansion and discovery of thiopeptide antibiotics.</title>
        <authorList>
            <person name="Schwalen C.J."/>
            <person name="Hudson G.A."/>
            <person name="Mitchell D.A."/>
        </authorList>
    </citation>
    <scope>NUCLEOTIDE SEQUENCE [LARGE SCALE GENOMIC DNA]</scope>
    <source>
        <strain evidence="1 2">ATCC 21389</strain>
    </source>
</reference>
<dbReference type="OrthoDB" id="3695258at2"/>
<dbReference type="AlphaFoldDB" id="A0A2V4MYK8"/>
<accession>A0A2V4MYK8</accession>
<dbReference type="InterPro" id="IPR027396">
    <property type="entry name" value="DsrEFH-like"/>
</dbReference>
<dbReference type="SUPFAM" id="SSF75169">
    <property type="entry name" value="DsrEFH-like"/>
    <property type="match status" value="1"/>
</dbReference>
<sequence length="110" mass="11709">MAGRSHVMVESQAVWGKPTAGEFLREALSLAEAGDRVILYLVEDGVFAACSDAIPELARLVELGSEVWADDLSLTHRALVAARVVPYVRVTGAAALDGAVRRADGRVVLH</sequence>
<dbReference type="Proteomes" id="UP000248039">
    <property type="component" value="Unassembled WGS sequence"/>
</dbReference>
<dbReference type="EMBL" id="PYBW01000134">
    <property type="protein sequence ID" value="PYC68714.1"/>
    <property type="molecule type" value="Genomic_DNA"/>
</dbReference>
<evidence type="ECO:0000313" key="1">
    <source>
        <dbReference type="EMBL" id="PYC68714.1"/>
    </source>
</evidence>
<protein>
    <recommendedName>
        <fullName evidence="3">Sulfur reduction protein DsrE</fullName>
    </recommendedName>
</protein>
<name>A0A2V4MYK8_9ACTN</name>
<dbReference type="RefSeq" id="WP_110672866.1">
    <property type="nucleotide sequence ID" value="NZ_PYBW01000134.1"/>
</dbReference>
<proteinExistence type="predicted"/>
<comment type="caution">
    <text evidence="1">The sequence shown here is derived from an EMBL/GenBank/DDBJ whole genome shotgun (WGS) entry which is preliminary data.</text>
</comment>